<dbReference type="EMBL" id="CAFBNB010000049">
    <property type="protein sequence ID" value="CAB4924230.1"/>
    <property type="molecule type" value="Genomic_DNA"/>
</dbReference>
<name>A0A6J7I0I2_9ZZZZ</name>
<organism evidence="2">
    <name type="scientific">freshwater metagenome</name>
    <dbReference type="NCBI Taxonomy" id="449393"/>
    <lineage>
        <taxon>unclassified sequences</taxon>
        <taxon>metagenomes</taxon>
        <taxon>ecological metagenomes</taxon>
    </lineage>
</organism>
<sequence>MSLIHAAAVLASEEASNASHGVPAYVVGLFGFGVLVVALIVTMMINVDR</sequence>
<dbReference type="AlphaFoldDB" id="A0A6J7I0I2"/>
<evidence type="ECO:0000313" key="2">
    <source>
        <dbReference type="EMBL" id="CAB4924230.1"/>
    </source>
</evidence>
<accession>A0A6J7I0I2</accession>
<reference evidence="2" key="1">
    <citation type="submission" date="2020-05" db="EMBL/GenBank/DDBJ databases">
        <authorList>
            <person name="Chiriac C."/>
            <person name="Salcher M."/>
            <person name="Ghai R."/>
            <person name="Kavagutti S V."/>
        </authorList>
    </citation>
    <scope>NUCLEOTIDE SEQUENCE</scope>
</reference>
<feature type="transmembrane region" description="Helical" evidence="1">
    <location>
        <begin position="25"/>
        <end position="47"/>
    </location>
</feature>
<proteinExistence type="predicted"/>
<keyword evidence="1" id="KW-0472">Membrane</keyword>
<gene>
    <name evidence="2" type="ORF">UFOPK3720_00388</name>
</gene>
<keyword evidence="1" id="KW-0812">Transmembrane</keyword>
<protein>
    <submittedName>
        <fullName evidence="2">Unannotated protein</fullName>
    </submittedName>
</protein>
<keyword evidence="1" id="KW-1133">Transmembrane helix</keyword>
<evidence type="ECO:0000256" key="1">
    <source>
        <dbReference type="SAM" id="Phobius"/>
    </source>
</evidence>